<dbReference type="FunFam" id="3.30.70.270:FF:000001">
    <property type="entry name" value="Diguanylate cyclase domain protein"/>
    <property type="match status" value="1"/>
</dbReference>
<dbReference type="CDD" id="cd01948">
    <property type="entry name" value="EAL"/>
    <property type="match status" value="1"/>
</dbReference>
<dbReference type="AlphaFoldDB" id="A0AAU7XDP9"/>
<dbReference type="EMBL" id="CP158568">
    <property type="protein sequence ID" value="XBY46119.1"/>
    <property type="molecule type" value="Genomic_DNA"/>
</dbReference>
<dbReference type="Gene3D" id="3.30.70.270">
    <property type="match status" value="1"/>
</dbReference>
<dbReference type="SUPFAM" id="SSF141868">
    <property type="entry name" value="EAL domain-like"/>
    <property type="match status" value="1"/>
</dbReference>
<dbReference type="NCBIfam" id="TIGR00254">
    <property type="entry name" value="GGDEF"/>
    <property type="match status" value="1"/>
</dbReference>
<evidence type="ECO:0000259" key="3">
    <source>
        <dbReference type="PROSITE" id="PS50887"/>
    </source>
</evidence>
<dbReference type="PROSITE" id="PS50883">
    <property type="entry name" value="EAL"/>
    <property type="match status" value="1"/>
</dbReference>
<organism evidence="4">
    <name type="scientific">Methyloraptor flagellatus</name>
    <dbReference type="NCBI Taxonomy" id="3162530"/>
    <lineage>
        <taxon>Bacteria</taxon>
        <taxon>Pseudomonadati</taxon>
        <taxon>Pseudomonadota</taxon>
        <taxon>Alphaproteobacteria</taxon>
        <taxon>Hyphomicrobiales</taxon>
        <taxon>Ancalomicrobiaceae</taxon>
        <taxon>Methyloraptor</taxon>
    </lineage>
</organism>
<dbReference type="InterPro" id="IPR052155">
    <property type="entry name" value="Biofilm_reg_signaling"/>
</dbReference>
<feature type="domain" description="EAL" evidence="2">
    <location>
        <begin position="409"/>
        <end position="662"/>
    </location>
</feature>
<dbReference type="InterPro" id="IPR000160">
    <property type="entry name" value="GGDEF_dom"/>
</dbReference>
<dbReference type="KEGG" id="mflg:ABS361_07780"/>
<feature type="transmembrane region" description="Helical" evidence="1">
    <location>
        <begin position="178"/>
        <end position="197"/>
    </location>
</feature>
<protein>
    <submittedName>
        <fullName evidence="4">EAL domain-containing protein</fullName>
    </submittedName>
</protein>
<dbReference type="PROSITE" id="PS50887">
    <property type="entry name" value="GGDEF"/>
    <property type="match status" value="1"/>
</dbReference>
<accession>A0AAU7XDP9</accession>
<dbReference type="GO" id="GO:0003824">
    <property type="term" value="F:catalytic activity"/>
    <property type="evidence" value="ECO:0007669"/>
    <property type="project" value="UniProtKB-ARBA"/>
</dbReference>
<dbReference type="Pfam" id="PF00563">
    <property type="entry name" value="EAL"/>
    <property type="match status" value="1"/>
</dbReference>
<dbReference type="SMART" id="SM00052">
    <property type="entry name" value="EAL"/>
    <property type="match status" value="1"/>
</dbReference>
<dbReference type="RefSeq" id="WP_407051216.1">
    <property type="nucleotide sequence ID" value="NZ_CP158568.1"/>
</dbReference>
<reference evidence="4" key="1">
    <citation type="submission" date="2024-06" db="EMBL/GenBank/DDBJ databases">
        <title>Methylostella associata gen. nov., sp. nov., a novel Ancalomicrobiaceae-affiliated facultatively methylotrophic bacteria that feed on methanotrophs of the genus Methylococcus.</title>
        <authorList>
            <person name="Saltykova V."/>
            <person name="Danilova O.V."/>
            <person name="Oshkin I.Y."/>
            <person name="Belova S.E."/>
            <person name="Pimenov N.V."/>
            <person name="Dedysh S.N."/>
        </authorList>
    </citation>
    <scope>NUCLEOTIDE SEQUENCE</scope>
    <source>
        <strain evidence="4">S20</strain>
    </source>
</reference>
<dbReference type="InterPro" id="IPR029787">
    <property type="entry name" value="Nucleotide_cyclase"/>
</dbReference>
<evidence type="ECO:0000256" key="1">
    <source>
        <dbReference type="SAM" id="Phobius"/>
    </source>
</evidence>
<dbReference type="PANTHER" id="PTHR44757:SF2">
    <property type="entry name" value="BIOFILM ARCHITECTURE MAINTENANCE PROTEIN MBAA"/>
    <property type="match status" value="1"/>
</dbReference>
<evidence type="ECO:0000259" key="2">
    <source>
        <dbReference type="PROSITE" id="PS50883"/>
    </source>
</evidence>
<feature type="domain" description="GGDEF" evidence="3">
    <location>
        <begin position="268"/>
        <end position="400"/>
    </location>
</feature>
<name>A0AAU7XDP9_9HYPH</name>
<dbReference type="InterPro" id="IPR001633">
    <property type="entry name" value="EAL_dom"/>
</dbReference>
<dbReference type="SMART" id="SM00267">
    <property type="entry name" value="GGDEF"/>
    <property type="match status" value="1"/>
</dbReference>
<feature type="transmembrane region" description="Helical" evidence="1">
    <location>
        <begin position="33"/>
        <end position="54"/>
    </location>
</feature>
<dbReference type="Pfam" id="PF00990">
    <property type="entry name" value="GGDEF"/>
    <property type="match status" value="1"/>
</dbReference>
<evidence type="ECO:0000313" key="4">
    <source>
        <dbReference type="EMBL" id="XBY46119.1"/>
    </source>
</evidence>
<feature type="transmembrane region" description="Helical" evidence="1">
    <location>
        <begin position="66"/>
        <end position="86"/>
    </location>
</feature>
<dbReference type="InterPro" id="IPR035919">
    <property type="entry name" value="EAL_sf"/>
</dbReference>
<dbReference type="InterPro" id="IPR043128">
    <property type="entry name" value="Rev_trsase/Diguanyl_cyclase"/>
</dbReference>
<dbReference type="SUPFAM" id="SSF55073">
    <property type="entry name" value="Nucleotide cyclase"/>
    <property type="match status" value="1"/>
</dbReference>
<feature type="transmembrane region" description="Helical" evidence="1">
    <location>
        <begin position="129"/>
        <end position="147"/>
    </location>
</feature>
<feature type="transmembrane region" description="Helical" evidence="1">
    <location>
        <begin position="154"/>
        <end position="172"/>
    </location>
</feature>
<sequence length="684" mass="73969">MVQSPDISTPDIPGQVDLSDDVEQIVLRDKARALLGSVDIGVLGSTFCAMVVAFAAELRTGKLDVLWILVPYCVFQVIRVLMAIPLKRRSMAETSPWTVIRFAVIGSFLNGALWGLCPVVAALTVDSRLGFVAAVASVGCATGVVALSGAMTTFSLAFAMPAVLGITVFFIIDPSVDGPLLAFCTLALSGFLIMIALRTERAFDKSSRTAADRAVLVRSLRIANQRARAAAQEFERLATHDALTGLPNRAAASDRLNMRLKRAAVARRQVGVVMLDVDHFKQVNDVLGHPTGDRLLVEVASRLRGALAEEDMVARVGGDEFALMFDLGEGRDPASVADRVLAAFEAPFLLQGRQSTIGVSMGIAVYPVDGTSPDDLLAHADIALYASKQHGRSRWALFDRRLGEKAREEREIEADLRVAIRDGAIRYHFQPQISILDRRPIGFEALMRWTHPVHGAVAPDVVVAAAHRSNQAEALLELALDAAADMLHRLAQIGQERVRVAVNVSPLDFLAFDVAGLVETVIRRRQLPPSLIEVEITEDAMLNLDAAGPQLERLERLGVPLAVDDFGVGYSSLARLRDLKIDRLKIDKRFVQGVAENAGDRALFQAITAVGRSLDIELVAEGIETFEQLETVAELGCSVAQGYLFSPALPPSDVIAWLSVVTPKAQAGFRPFKREIAGANTVTT</sequence>
<dbReference type="CDD" id="cd01949">
    <property type="entry name" value="GGDEF"/>
    <property type="match status" value="1"/>
</dbReference>
<gene>
    <name evidence="4" type="ORF">ABS361_07780</name>
</gene>
<dbReference type="PANTHER" id="PTHR44757">
    <property type="entry name" value="DIGUANYLATE CYCLASE DGCP"/>
    <property type="match status" value="1"/>
</dbReference>
<keyword evidence="1" id="KW-0472">Membrane</keyword>
<dbReference type="Gene3D" id="3.20.20.450">
    <property type="entry name" value="EAL domain"/>
    <property type="match status" value="1"/>
</dbReference>
<proteinExistence type="predicted"/>
<keyword evidence="1" id="KW-1133">Transmembrane helix</keyword>
<feature type="transmembrane region" description="Helical" evidence="1">
    <location>
        <begin position="98"/>
        <end position="123"/>
    </location>
</feature>
<keyword evidence="1" id="KW-0812">Transmembrane</keyword>